<sequence>MSDIEQNIAEIIQKMAARRLLAPPVHSLSPTETRGKVILLPLGKKRKEPVCFQDLPKDSQPLYELVLADDDAVEVRVKHDPSGSFRESTGKPSFASRMALAQAIPEIRAEFRQLCMKTVYPMVPFPDYARFIGDFLFSGFPLPPSKEIDLRPFVVARSADTTDDPANSDIQLEGEYLGNVFSNWTVWKKVLSSGQVRAITFRPEGWKAYLTFTISNDLGEEWWRYGYGAVGHECPEMDILSNDFPGVYSCFKCEAWGNDMVVRFPMPLWKKVTVKTQGGNWDDREQYSSL</sequence>
<accession>A0A9P6GNC4</accession>
<evidence type="ECO:0000313" key="1">
    <source>
        <dbReference type="EMBL" id="KAF9738558.1"/>
    </source>
</evidence>
<dbReference type="EMBL" id="WJXW01000003">
    <property type="protein sequence ID" value="KAF9738558.1"/>
    <property type="molecule type" value="Genomic_DNA"/>
</dbReference>
<dbReference type="AlphaFoldDB" id="A0A9P6GNC4"/>
<dbReference type="Proteomes" id="UP000756921">
    <property type="component" value="Unassembled WGS sequence"/>
</dbReference>
<dbReference type="OrthoDB" id="10409843at2759"/>
<gene>
    <name evidence="1" type="ORF">PMIN01_03841</name>
</gene>
<reference evidence="1" key="1">
    <citation type="journal article" date="2020" name="Mol. Plant Microbe Interact.">
        <title>Genome Sequence of the Biocontrol Agent Coniothyrium minitans strain Conio (IMI 134523).</title>
        <authorList>
            <person name="Patel D."/>
            <person name="Shittu T.A."/>
            <person name="Baroncelli R."/>
            <person name="Muthumeenakshi S."/>
            <person name="Osborne T.H."/>
            <person name="Janganan T.K."/>
            <person name="Sreenivasaprasad S."/>
        </authorList>
    </citation>
    <scope>NUCLEOTIDE SEQUENCE</scope>
    <source>
        <strain evidence="1">Conio</strain>
    </source>
</reference>
<comment type="caution">
    <text evidence="1">The sequence shown here is derived from an EMBL/GenBank/DDBJ whole genome shotgun (WGS) entry which is preliminary data.</text>
</comment>
<evidence type="ECO:0000313" key="2">
    <source>
        <dbReference type="Proteomes" id="UP000756921"/>
    </source>
</evidence>
<protein>
    <submittedName>
        <fullName evidence="1">Uncharacterized protein</fullName>
    </submittedName>
</protein>
<organism evidence="1 2">
    <name type="scientific">Paraphaeosphaeria minitans</name>
    <dbReference type="NCBI Taxonomy" id="565426"/>
    <lineage>
        <taxon>Eukaryota</taxon>
        <taxon>Fungi</taxon>
        <taxon>Dikarya</taxon>
        <taxon>Ascomycota</taxon>
        <taxon>Pezizomycotina</taxon>
        <taxon>Dothideomycetes</taxon>
        <taxon>Pleosporomycetidae</taxon>
        <taxon>Pleosporales</taxon>
        <taxon>Massarineae</taxon>
        <taxon>Didymosphaeriaceae</taxon>
        <taxon>Paraphaeosphaeria</taxon>
    </lineage>
</organism>
<name>A0A9P6GNC4_9PLEO</name>
<proteinExistence type="predicted"/>
<keyword evidence="2" id="KW-1185">Reference proteome</keyword>